<reference evidence="1 2" key="1">
    <citation type="journal article" date="2019" name="PLoS Negl. Trop. Dis.">
        <title>Revisiting the worldwide diversity of Leptospira species in the environment.</title>
        <authorList>
            <person name="Vincent A.T."/>
            <person name="Schiettekatte O."/>
            <person name="Bourhy P."/>
            <person name="Veyrier F.J."/>
            <person name="Picardeau M."/>
        </authorList>
    </citation>
    <scope>NUCLEOTIDE SEQUENCE [LARGE SCALE GENOMIC DNA]</scope>
    <source>
        <strain evidence="1 2">201702445</strain>
    </source>
</reference>
<evidence type="ECO:0000313" key="2">
    <source>
        <dbReference type="Proteomes" id="UP000297613"/>
    </source>
</evidence>
<dbReference type="AlphaFoldDB" id="A0A6N4QTS6"/>
<organism evidence="1 2">
    <name type="scientific">Leptospira yasudae</name>
    <dbReference type="NCBI Taxonomy" id="2202201"/>
    <lineage>
        <taxon>Bacteria</taxon>
        <taxon>Pseudomonadati</taxon>
        <taxon>Spirochaetota</taxon>
        <taxon>Spirochaetia</taxon>
        <taxon>Leptospirales</taxon>
        <taxon>Leptospiraceae</taxon>
        <taxon>Leptospira</taxon>
    </lineage>
</organism>
<dbReference type="Proteomes" id="UP000297613">
    <property type="component" value="Unassembled WGS sequence"/>
</dbReference>
<accession>A0A6N4QTS6</accession>
<name>A0A6N4QTS6_9LEPT</name>
<evidence type="ECO:0000313" key="1">
    <source>
        <dbReference type="EMBL" id="TGL86966.1"/>
    </source>
</evidence>
<sequence length="117" mass="14057">MEKIRNRIINSKQRKTFAIPFEEKSSERFHIYINNLYSKNQSPIYIWTELGNDCGIYEINSILEFNFNFPFKVNSEGIIVLLAKNFQNKITLDFSENYNEQFIEIEILGENWNEIEY</sequence>
<dbReference type="EMBL" id="RQGM01000021">
    <property type="protein sequence ID" value="TGL86966.1"/>
    <property type="molecule type" value="Genomic_DNA"/>
</dbReference>
<proteinExistence type="predicted"/>
<protein>
    <submittedName>
        <fullName evidence="1">Uncharacterized protein</fullName>
    </submittedName>
</protein>
<comment type="caution">
    <text evidence="1">The sequence shown here is derived from an EMBL/GenBank/DDBJ whole genome shotgun (WGS) entry which is preliminary data.</text>
</comment>
<gene>
    <name evidence="1" type="ORF">EHQ83_05470</name>
</gene>